<evidence type="ECO:0000256" key="7">
    <source>
        <dbReference type="SAM" id="Phobius"/>
    </source>
</evidence>
<dbReference type="InterPro" id="IPR052337">
    <property type="entry name" value="SAT4-like"/>
</dbReference>
<feature type="domain" description="Rhodopsin" evidence="8">
    <location>
        <begin position="81"/>
        <end position="321"/>
    </location>
</feature>
<feature type="transmembrane region" description="Helical" evidence="7">
    <location>
        <begin position="258"/>
        <end position="278"/>
    </location>
</feature>
<dbReference type="PANTHER" id="PTHR33048:SF47">
    <property type="entry name" value="INTEGRAL MEMBRANE PROTEIN-RELATED"/>
    <property type="match status" value="1"/>
</dbReference>
<dbReference type="Proteomes" id="UP000265631">
    <property type="component" value="Unassembled WGS sequence"/>
</dbReference>
<evidence type="ECO:0000256" key="6">
    <source>
        <dbReference type="SAM" id="MobiDB-lite"/>
    </source>
</evidence>
<organism evidence="9 10">
    <name type="scientific">Fusarium flagelliforme</name>
    <dbReference type="NCBI Taxonomy" id="2675880"/>
    <lineage>
        <taxon>Eukaryota</taxon>
        <taxon>Fungi</taxon>
        <taxon>Dikarya</taxon>
        <taxon>Ascomycota</taxon>
        <taxon>Pezizomycotina</taxon>
        <taxon>Sordariomycetes</taxon>
        <taxon>Hypocreomycetidae</taxon>
        <taxon>Hypocreales</taxon>
        <taxon>Nectriaceae</taxon>
        <taxon>Fusarium</taxon>
        <taxon>Fusarium incarnatum-equiseti species complex</taxon>
    </lineage>
</organism>
<reference evidence="9 10" key="1">
    <citation type="journal article" date="2018" name="PLoS Pathog.">
        <title>Evolution of structural diversity of trichothecenes, a family of toxins produced by plant pathogenic and entomopathogenic fungi.</title>
        <authorList>
            <person name="Proctor R.H."/>
            <person name="McCormick S.P."/>
            <person name="Kim H.S."/>
            <person name="Cardoza R.E."/>
            <person name="Stanley A.M."/>
            <person name="Lindo L."/>
            <person name="Kelly A."/>
            <person name="Brown D.W."/>
            <person name="Lee T."/>
            <person name="Vaughan M.M."/>
            <person name="Alexander N.J."/>
            <person name="Busman M."/>
            <person name="Gutierrez S."/>
        </authorList>
    </citation>
    <scope>NUCLEOTIDE SEQUENCE [LARGE SCALE GENOMIC DNA]</scope>
    <source>
        <strain evidence="9 10">NRRL 13405</strain>
    </source>
</reference>
<keyword evidence="2 7" id="KW-0812">Transmembrane</keyword>
<protein>
    <recommendedName>
        <fullName evidence="8">Rhodopsin domain-containing protein</fullName>
    </recommendedName>
</protein>
<evidence type="ECO:0000313" key="10">
    <source>
        <dbReference type="Proteomes" id="UP000265631"/>
    </source>
</evidence>
<evidence type="ECO:0000256" key="5">
    <source>
        <dbReference type="ARBA" id="ARBA00038359"/>
    </source>
</evidence>
<proteinExistence type="inferred from homology"/>
<name>A0A395MIN4_9HYPO</name>
<feature type="transmembrane region" description="Helical" evidence="7">
    <location>
        <begin position="140"/>
        <end position="161"/>
    </location>
</feature>
<feature type="transmembrane region" description="Helical" evidence="7">
    <location>
        <begin position="173"/>
        <end position="195"/>
    </location>
</feature>
<feature type="region of interest" description="Disordered" evidence="6">
    <location>
        <begin position="365"/>
        <end position="409"/>
    </location>
</feature>
<keyword evidence="4 7" id="KW-0472">Membrane</keyword>
<feature type="compositionally biased region" description="Polar residues" evidence="6">
    <location>
        <begin position="396"/>
        <end position="409"/>
    </location>
</feature>
<evidence type="ECO:0000256" key="4">
    <source>
        <dbReference type="ARBA" id="ARBA00023136"/>
    </source>
</evidence>
<feature type="transmembrane region" description="Helical" evidence="7">
    <location>
        <begin position="64"/>
        <end position="87"/>
    </location>
</feature>
<feature type="transmembrane region" description="Helical" evidence="7">
    <location>
        <begin position="298"/>
        <end position="320"/>
    </location>
</feature>
<dbReference type="EMBL" id="PXXK01000235">
    <property type="protein sequence ID" value="RFN47787.1"/>
    <property type="molecule type" value="Genomic_DNA"/>
</dbReference>
<dbReference type="InterPro" id="IPR049326">
    <property type="entry name" value="Rhodopsin_dom_fungi"/>
</dbReference>
<dbReference type="STRING" id="2594813.A0A395MIN4"/>
<feature type="compositionally biased region" description="Polar residues" evidence="6">
    <location>
        <begin position="374"/>
        <end position="384"/>
    </location>
</feature>
<comment type="subcellular location">
    <subcellularLocation>
        <location evidence="1">Membrane</location>
        <topology evidence="1">Multi-pass membrane protein</topology>
    </subcellularLocation>
</comment>
<sequence length="409" mass="45432">MLLMSNPMATNASIDEMCKSEEFSRTIQNCISQVCTIRESLEFNDFVSTVCDVPDEDNRPLYRAIIIAWAAISTVAVVLLVLSKIFVTTPWGIDDTFSIFTYCIIVPSTVFFLRTIDAGFGSLKTLYQSNDLTGVFKNVFIWQVLFMGGIGVVKMSILFFYLRIFPGQIFRRVVYATMAFNAISSIVIIVCNLTVGRTVEVVWGGKSDLSVTMETYGQALKITMAHCVINFVVDIWMLILPMTQLYNLGLRWDKKIRVMCMFGIGIFLTAVSLVRLVMTAKILPNLSETDSNTHSSVIWANIELNVGFVVAVVAPIRQLFQLIFNGFKQPDSPNNTTQKSSRSRTAVFVDRSMIRIKDGDEEELVISDPGNLGGTTLASSSSRGTGKREGHEQDVELSSLSIMSNGKGQ</sequence>
<keyword evidence="3 7" id="KW-1133">Transmembrane helix</keyword>
<evidence type="ECO:0000259" key="8">
    <source>
        <dbReference type="Pfam" id="PF20684"/>
    </source>
</evidence>
<comment type="similarity">
    <text evidence="5">Belongs to the SAT4 family.</text>
</comment>
<dbReference type="Pfam" id="PF20684">
    <property type="entry name" value="Fung_rhodopsin"/>
    <property type="match status" value="1"/>
</dbReference>
<feature type="transmembrane region" description="Helical" evidence="7">
    <location>
        <begin position="99"/>
        <end position="120"/>
    </location>
</feature>
<evidence type="ECO:0000256" key="3">
    <source>
        <dbReference type="ARBA" id="ARBA00022989"/>
    </source>
</evidence>
<dbReference type="AlphaFoldDB" id="A0A395MIN4"/>
<gene>
    <name evidence="9" type="ORF">FIE12Z_7983</name>
</gene>
<evidence type="ECO:0000313" key="9">
    <source>
        <dbReference type="EMBL" id="RFN47787.1"/>
    </source>
</evidence>
<accession>A0A395MIN4</accession>
<keyword evidence="10" id="KW-1185">Reference proteome</keyword>
<comment type="caution">
    <text evidence="9">The sequence shown here is derived from an EMBL/GenBank/DDBJ whole genome shotgun (WGS) entry which is preliminary data.</text>
</comment>
<dbReference type="GO" id="GO:0016020">
    <property type="term" value="C:membrane"/>
    <property type="evidence" value="ECO:0007669"/>
    <property type="project" value="UniProtKB-SubCell"/>
</dbReference>
<evidence type="ECO:0000256" key="2">
    <source>
        <dbReference type="ARBA" id="ARBA00022692"/>
    </source>
</evidence>
<evidence type="ECO:0000256" key="1">
    <source>
        <dbReference type="ARBA" id="ARBA00004141"/>
    </source>
</evidence>
<dbReference type="PANTHER" id="PTHR33048">
    <property type="entry name" value="PTH11-LIKE INTEGRAL MEMBRANE PROTEIN (AFU_ORTHOLOGUE AFUA_5G11245)"/>
    <property type="match status" value="1"/>
</dbReference>